<name>A0A150GKS2_GONPE</name>
<sequence>MFASLLAVFLLVLGAAEHIPYAPDSLCHQISQIVLSSNASSCSKHHEGWAGYPHTFIMPELINTVMARQARKFEKVFMLEVGSFSGGSAIRIVTEARNLALPADKFCMMCVDTWLGDVNMIADIFPDGGGNGFRSWLHWDAYNQAHIMQAYCGNLNGAGVSSSIVPFRAPSIVGMKVLERFVHARALIRPNMLYLDSAHEALETLIELGIAWNLVADDGIIFGDDWGWASVSTDVTRFAYLKGITVHLYKGQWLLHKKPGHVPPADRTLPFDVNFALTTDVRAQVVIVDVSELPKLQEAVGAF</sequence>
<evidence type="ECO:0008006" key="4">
    <source>
        <dbReference type="Google" id="ProtNLM"/>
    </source>
</evidence>
<feature type="chain" id="PRO_5007562123" description="Rhamnosyl O-methyltransferase" evidence="1">
    <location>
        <begin position="17"/>
        <end position="303"/>
    </location>
</feature>
<accession>A0A150GKS2</accession>
<dbReference type="STRING" id="33097.A0A150GKS2"/>
<proteinExistence type="predicted"/>
<keyword evidence="1" id="KW-0732">Signal</keyword>
<dbReference type="Pfam" id="PF13578">
    <property type="entry name" value="Methyltransf_24"/>
    <property type="match status" value="1"/>
</dbReference>
<dbReference type="InterPro" id="IPR029063">
    <property type="entry name" value="SAM-dependent_MTases_sf"/>
</dbReference>
<dbReference type="EMBL" id="LSYV01000018">
    <property type="protein sequence ID" value="KXZ50325.1"/>
    <property type="molecule type" value="Genomic_DNA"/>
</dbReference>
<gene>
    <name evidence="2" type="ORF">GPECTOR_17g964</name>
</gene>
<keyword evidence="3" id="KW-1185">Reference proteome</keyword>
<evidence type="ECO:0000313" key="2">
    <source>
        <dbReference type="EMBL" id="KXZ50325.1"/>
    </source>
</evidence>
<comment type="caution">
    <text evidence="2">The sequence shown here is derived from an EMBL/GenBank/DDBJ whole genome shotgun (WGS) entry which is preliminary data.</text>
</comment>
<protein>
    <recommendedName>
        <fullName evidence="4">Rhamnosyl O-methyltransferase</fullName>
    </recommendedName>
</protein>
<evidence type="ECO:0000313" key="3">
    <source>
        <dbReference type="Proteomes" id="UP000075714"/>
    </source>
</evidence>
<reference evidence="3" key="1">
    <citation type="journal article" date="2016" name="Nat. Commun.">
        <title>The Gonium pectorale genome demonstrates co-option of cell cycle regulation during the evolution of multicellularity.</title>
        <authorList>
            <person name="Hanschen E.R."/>
            <person name="Marriage T.N."/>
            <person name="Ferris P.J."/>
            <person name="Hamaji T."/>
            <person name="Toyoda A."/>
            <person name="Fujiyama A."/>
            <person name="Neme R."/>
            <person name="Noguchi H."/>
            <person name="Minakuchi Y."/>
            <person name="Suzuki M."/>
            <person name="Kawai-Toyooka H."/>
            <person name="Smith D.R."/>
            <person name="Sparks H."/>
            <person name="Anderson J."/>
            <person name="Bakaric R."/>
            <person name="Luria V."/>
            <person name="Karger A."/>
            <person name="Kirschner M.W."/>
            <person name="Durand P.M."/>
            <person name="Michod R.E."/>
            <person name="Nozaki H."/>
            <person name="Olson B.J."/>
        </authorList>
    </citation>
    <scope>NUCLEOTIDE SEQUENCE [LARGE SCALE GENOMIC DNA]</scope>
    <source>
        <strain evidence="3">NIES-2863</strain>
    </source>
</reference>
<dbReference type="Proteomes" id="UP000075714">
    <property type="component" value="Unassembled WGS sequence"/>
</dbReference>
<organism evidence="2 3">
    <name type="scientific">Gonium pectorale</name>
    <name type="common">Green alga</name>
    <dbReference type="NCBI Taxonomy" id="33097"/>
    <lineage>
        <taxon>Eukaryota</taxon>
        <taxon>Viridiplantae</taxon>
        <taxon>Chlorophyta</taxon>
        <taxon>core chlorophytes</taxon>
        <taxon>Chlorophyceae</taxon>
        <taxon>CS clade</taxon>
        <taxon>Chlamydomonadales</taxon>
        <taxon>Volvocaceae</taxon>
        <taxon>Gonium</taxon>
    </lineage>
</organism>
<evidence type="ECO:0000256" key="1">
    <source>
        <dbReference type="SAM" id="SignalP"/>
    </source>
</evidence>
<dbReference type="OrthoDB" id="186626at2759"/>
<feature type="signal peptide" evidence="1">
    <location>
        <begin position="1"/>
        <end position="16"/>
    </location>
</feature>
<dbReference type="AlphaFoldDB" id="A0A150GKS2"/>
<dbReference type="Gene3D" id="3.40.50.150">
    <property type="entry name" value="Vaccinia Virus protein VP39"/>
    <property type="match status" value="1"/>
</dbReference>